<dbReference type="InParanoid" id="D3BV71"/>
<evidence type="ECO:0000256" key="6">
    <source>
        <dbReference type="ARBA" id="ARBA00023242"/>
    </source>
</evidence>
<dbReference type="Pfam" id="PF13621">
    <property type="entry name" value="Cupin_8"/>
    <property type="match status" value="1"/>
</dbReference>
<sequence>MQIKDIYNQTVDLFNQKVDIDIIESSSLKCLIKSSFEKSNSYSPNTNNDDDDYNSLISIYNEVNSKTYQIINSVKSDWKQLDIIYRDIYSYSSILISYYSLAQQSSSSLSIEDYLLSLYTSNNNNSSNSNIIQSIISKLDYSLVFGGNLFYKLIIQFIDCLTVYVDQQLSFSSTNININYNNSNNNSNNNNDQFNLHLNINKSNEIERVELPSLQLFQSKYMNVGRPVIIKQSMQHWPAITTRPWRNLDYLKSVAGLRTVPIEIGSTYLDDKWTQQLMTINQFIDNHIINNSNNSSNSKREIGYLAQTRLFEQITKLRNDIVIPDYCFLSNSNSNNNQDQDQDSDPIINAWFGPSGTTTPLHFDRYNNLLCQVVGSKYIRLYSADQSHLLYPYENDILSNTSRINIESVDLNEFPKYKDTNYFECILNEGEALYIPPRKLI</sequence>
<feature type="domain" description="JmjC" evidence="7">
    <location>
        <begin position="312"/>
        <end position="441"/>
    </location>
</feature>
<dbReference type="Gene3D" id="2.60.120.650">
    <property type="entry name" value="Cupin"/>
    <property type="match status" value="1"/>
</dbReference>
<accession>D3BV71</accession>
<evidence type="ECO:0000259" key="7">
    <source>
        <dbReference type="PROSITE" id="PS51184"/>
    </source>
</evidence>
<evidence type="ECO:0000256" key="4">
    <source>
        <dbReference type="ARBA" id="ARBA00023002"/>
    </source>
</evidence>
<comment type="subcellular location">
    <subcellularLocation>
        <location evidence="2">Nucleus</location>
    </subcellularLocation>
</comment>
<keyword evidence="3" id="KW-0479">Metal-binding</keyword>
<dbReference type="SUPFAM" id="SSF51197">
    <property type="entry name" value="Clavaminate synthase-like"/>
    <property type="match status" value="1"/>
</dbReference>
<dbReference type="GO" id="GO:0051864">
    <property type="term" value="F:histone H3K36 demethylase activity"/>
    <property type="evidence" value="ECO:0007669"/>
    <property type="project" value="TreeGrafter"/>
</dbReference>
<keyword evidence="5" id="KW-0408">Iron</keyword>
<organism evidence="8 9">
    <name type="scientific">Heterostelium pallidum (strain ATCC 26659 / Pp 5 / PN500)</name>
    <name type="common">Cellular slime mold</name>
    <name type="synonym">Polysphondylium pallidum</name>
    <dbReference type="NCBI Taxonomy" id="670386"/>
    <lineage>
        <taxon>Eukaryota</taxon>
        <taxon>Amoebozoa</taxon>
        <taxon>Evosea</taxon>
        <taxon>Eumycetozoa</taxon>
        <taxon>Dictyostelia</taxon>
        <taxon>Acytosteliales</taxon>
        <taxon>Acytosteliaceae</taxon>
        <taxon>Heterostelium</taxon>
    </lineage>
</organism>
<dbReference type="InterPro" id="IPR003347">
    <property type="entry name" value="JmjC_dom"/>
</dbReference>
<evidence type="ECO:0000256" key="5">
    <source>
        <dbReference type="ARBA" id="ARBA00023004"/>
    </source>
</evidence>
<dbReference type="EMBL" id="ADBJ01000062">
    <property type="protein sequence ID" value="EFA74628.1"/>
    <property type="molecule type" value="Genomic_DNA"/>
</dbReference>
<evidence type="ECO:0000313" key="8">
    <source>
        <dbReference type="EMBL" id="EFA74628.1"/>
    </source>
</evidence>
<dbReference type="AlphaFoldDB" id="D3BV71"/>
<keyword evidence="4" id="KW-0560">Oxidoreductase</keyword>
<dbReference type="FunCoup" id="D3BV71">
    <property type="interactions" value="1"/>
</dbReference>
<comment type="cofactor">
    <cofactor evidence="1">
        <name>Fe(2+)</name>
        <dbReference type="ChEBI" id="CHEBI:29033"/>
    </cofactor>
</comment>
<dbReference type="GO" id="GO:0005634">
    <property type="term" value="C:nucleus"/>
    <property type="evidence" value="ECO:0007669"/>
    <property type="project" value="UniProtKB-SubCell"/>
</dbReference>
<protein>
    <submittedName>
        <fullName evidence="8">Transcription factor jumonji</fullName>
    </submittedName>
</protein>
<evidence type="ECO:0000256" key="2">
    <source>
        <dbReference type="ARBA" id="ARBA00004123"/>
    </source>
</evidence>
<evidence type="ECO:0000256" key="1">
    <source>
        <dbReference type="ARBA" id="ARBA00001954"/>
    </source>
</evidence>
<dbReference type="GeneID" id="31367064"/>
<dbReference type="GO" id="GO:0046872">
    <property type="term" value="F:metal ion binding"/>
    <property type="evidence" value="ECO:0007669"/>
    <property type="project" value="UniProtKB-KW"/>
</dbReference>
<dbReference type="InterPro" id="IPR041667">
    <property type="entry name" value="Cupin_8"/>
</dbReference>
<gene>
    <name evidence="8" type="primary">jcdD</name>
    <name evidence="8" type="ORF">PPL_11596</name>
</gene>
<dbReference type="STRING" id="670386.D3BV71"/>
<evidence type="ECO:0000313" key="9">
    <source>
        <dbReference type="Proteomes" id="UP000001396"/>
    </source>
</evidence>
<name>D3BV71_HETP5</name>
<proteinExistence type="predicted"/>
<dbReference type="PANTHER" id="PTHR12461:SF106">
    <property type="entry name" value="BIFUNCTIONAL PEPTIDASE AND ARGINYL-HYDROXYLASE JMJD5"/>
    <property type="match status" value="1"/>
</dbReference>
<keyword evidence="6" id="KW-0539">Nucleus</keyword>
<dbReference type="PROSITE" id="PS51184">
    <property type="entry name" value="JMJC"/>
    <property type="match status" value="1"/>
</dbReference>
<dbReference type="RefSeq" id="XP_020426762.1">
    <property type="nucleotide sequence ID" value="XM_020582346.1"/>
</dbReference>
<reference evidence="8 9" key="1">
    <citation type="journal article" date="2011" name="Genome Res.">
        <title>Phylogeny-wide analysis of social amoeba genomes highlights ancient origins for complex intercellular communication.</title>
        <authorList>
            <person name="Heidel A.J."/>
            <person name="Lawal H.M."/>
            <person name="Felder M."/>
            <person name="Schilde C."/>
            <person name="Helps N.R."/>
            <person name="Tunggal B."/>
            <person name="Rivero F."/>
            <person name="John U."/>
            <person name="Schleicher M."/>
            <person name="Eichinger L."/>
            <person name="Platzer M."/>
            <person name="Noegel A.A."/>
            <person name="Schaap P."/>
            <person name="Gloeckner G."/>
        </authorList>
    </citation>
    <scope>NUCLEOTIDE SEQUENCE [LARGE SCALE GENOMIC DNA]</scope>
    <source>
        <strain evidence="9">ATCC 26659 / Pp 5 / PN500</strain>
    </source>
</reference>
<dbReference type="PANTHER" id="PTHR12461">
    <property type="entry name" value="HYPOXIA-INDUCIBLE FACTOR 1 ALPHA INHIBITOR-RELATED"/>
    <property type="match status" value="1"/>
</dbReference>
<dbReference type="OMA" id="NIVHELY"/>
<dbReference type="Proteomes" id="UP000001396">
    <property type="component" value="Unassembled WGS sequence"/>
</dbReference>
<evidence type="ECO:0000256" key="3">
    <source>
        <dbReference type="ARBA" id="ARBA00022723"/>
    </source>
</evidence>
<keyword evidence="9" id="KW-1185">Reference proteome</keyword>
<comment type="caution">
    <text evidence="8">The sequence shown here is derived from an EMBL/GenBank/DDBJ whole genome shotgun (WGS) entry which is preliminary data.</text>
</comment>